<evidence type="ECO:0000313" key="2">
    <source>
        <dbReference type="Proteomes" id="UP000016927"/>
    </source>
</evidence>
<dbReference type="AlphaFoldDB" id="R0MLL4"/>
<dbReference type="HOGENOM" id="CLU_1027106_0_0_1"/>
<sequence length="271" mass="31439">MIIRTRDEISGVLMYNRSFIVYGTSGFSTYDQTGNLYERGMHDIVIQNILQNSKHLAVVSKERVFIIEKITKYQKDIEKENLDYVVLTENRLLIIKSNAIQLYSVLDCKVQNSIESNDGLCVDHVFYNDILFLAFENGCVKTYEEGELTILKIFLEVNKMITSFDKNQYWTIIGTFCKFLIKFNDQGHLIKQTVLENHPIKIRIWNENIFILDSENNFIKLNSELELIHCRNYGGILKTFNVVDNEIVIIYTTGTVFIGNELPQIGHSKVN</sequence>
<reference evidence="1 2" key="1">
    <citation type="journal article" date="2013" name="BMC Genomics">
        <title>Comparative genomics of parasitic silkworm microsporidia reveal an association between genome expansion and host adaptation.</title>
        <authorList>
            <person name="Pan G."/>
            <person name="Xu J."/>
            <person name="Li T."/>
            <person name="Xia Q."/>
            <person name="Liu S.L."/>
            <person name="Zhang G."/>
            <person name="Li S."/>
            <person name="Li C."/>
            <person name="Liu H."/>
            <person name="Yang L."/>
            <person name="Liu T."/>
            <person name="Zhang X."/>
            <person name="Wu Z."/>
            <person name="Fan W."/>
            <person name="Dang X."/>
            <person name="Xiang H."/>
            <person name="Tao M."/>
            <person name="Li Y."/>
            <person name="Hu J."/>
            <person name="Li Z."/>
            <person name="Lin L."/>
            <person name="Luo J."/>
            <person name="Geng L."/>
            <person name="Wang L."/>
            <person name="Long M."/>
            <person name="Wan Y."/>
            <person name="He N."/>
            <person name="Zhang Z."/>
            <person name="Lu C."/>
            <person name="Keeling P.J."/>
            <person name="Wang J."/>
            <person name="Xiang Z."/>
            <person name="Zhou Z."/>
        </authorList>
    </citation>
    <scope>NUCLEOTIDE SEQUENCE [LARGE SCALE GENOMIC DNA]</scope>
    <source>
        <strain evidence="2">CQ1 / CVCC 102059</strain>
    </source>
</reference>
<dbReference type="OMA" id="WNENIFI"/>
<protein>
    <submittedName>
        <fullName evidence="1">Uncharacterized protein</fullName>
    </submittedName>
</protein>
<name>R0MLL4_NOSB1</name>
<gene>
    <name evidence="1" type="ORF">NBO_8g0005</name>
</gene>
<evidence type="ECO:0000313" key="1">
    <source>
        <dbReference type="EMBL" id="EOB15140.1"/>
    </source>
</evidence>
<proteinExistence type="predicted"/>
<dbReference type="VEuPathDB" id="MicrosporidiaDB:NBO_8g0005"/>
<dbReference type="Proteomes" id="UP000016927">
    <property type="component" value="Unassembled WGS sequence"/>
</dbReference>
<organism evidence="1 2">
    <name type="scientific">Nosema bombycis (strain CQ1 / CVCC 102059)</name>
    <name type="common">Microsporidian parasite</name>
    <name type="synonym">Pebrine of silkworm</name>
    <dbReference type="NCBI Taxonomy" id="578461"/>
    <lineage>
        <taxon>Eukaryota</taxon>
        <taxon>Fungi</taxon>
        <taxon>Fungi incertae sedis</taxon>
        <taxon>Microsporidia</taxon>
        <taxon>Nosematidae</taxon>
        <taxon>Nosema</taxon>
    </lineage>
</organism>
<dbReference type="EMBL" id="KB908916">
    <property type="protein sequence ID" value="EOB15140.1"/>
    <property type="molecule type" value="Genomic_DNA"/>
</dbReference>
<accession>R0MLL4</accession>
<dbReference type="OrthoDB" id="10493665at2759"/>
<keyword evidence="2" id="KW-1185">Reference proteome</keyword>